<keyword evidence="6" id="KW-1185">Reference proteome</keyword>
<keyword evidence="1" id="KW-0863">Zinc-finger</keyword>
<dbReference type="SUPFAM" id="SSF53098">
    <property type="entry name" value="Ribonuclease H-like"/>
    <property type="match status" value="1"/>
</dbReference>
<dbReference type="Gene3D" id="3.30.420.10">
    <property type="entry name" value="Ribonuclease H-like superfamily/Ribonuclease H"/>
    <property type="match status" value="1"/>
</dbReference>
<dbReference type="PANTHER" id="PTHR11439">
    <property type="entry name" value="GAG-POL-RELATED RETROTRANSPOSON"/>
    <property type="match status" value="1"/>
</dbReference>
<dbReference type="SUPFAM" id="SSF57756">
    <property type="entry name" value="Retrovirus zinc finger-like domains"/>
    <property type="match status" value="1"/>
</dbReference>
<comment type="caution">
    <text evidence="5">The sequence shown here is derived from an EMBL/GenBank/DDBJ whole genome shotgun (WGS) entry which is preliminary data.</text>
</comment>
<dbReference type="EMBL" id="BQNB010013534">
    <property type="protein sequence ID" value="GJT17153.1"/>
    <property type="molecule type" value="Genomic_DNA"/>
</dbReference>
<dbReference type="SUPFAM" id="SSF56672">
    <property type="entry name" value="DNA/RNA polymerases"/>
    <property type="match status" value="1"/>
</dbReference>
<keyword evidence="1" id="KW-0862">Zinc</keyword>
<sequence>MTTLAEHMIVAGADNHLPMLEKKMYNSWQNHMLLYIKGKEHDRMMLNSVLNGPLVYGTIEVNGVTRIKTYEELTDAEKLQDDCDVKATNIILQGLPPEVYSLVNHHEVAKEIWDRVKLLMKGTELSQQKRECKLYDDFDRFTSVKGESLQEYYLRFAQLMNDMHTIGMTMQQYKPPTIPQQPSVPQNVYQSPAISQQPQAEFLQLDSGLAVPSFLPGDDPIASLNKAMAFSTTTITSRFPTTNNQLKTSSNPRNQATIQYGSVTVQQVQGRQVQARVVRCYNCQGEGHMARQCTQPKRQRNSTWFKEKILLVQAHEAGRVLDEEQLAFLADPRTDDLDAFDSDYDEARGAKAVLMANLSNYDSTIIFEITNRVAKCNAESISNKNVNESLTVELERYKERVRRFEERQKVDLNDREKYIESQMNDMILNKNAKFALFQKETDSLKFSLSKNVKDSESLMKKINVLKTQSKEKEDKYIEKEIDFKKKIKELENIQDLGYQNPFNLKKAQQIKPTLYDGVVISRKYDVISVVDSEETLTLDEDKQAFWLPISNLIFKQLVVHSTQVNIEVPIELPKDFDNGLYNELNEVKMVFNQIEAAIEQCSVDKKCFEIQKKELLLENDRLLELIISQDLVNTVINPLEVIDEVITSTSTSGSQSKNNTRKNRIKPATSINKKNKTIEVHPRKVMSSSNKRNHVRTKVAKSVSFNDEPSILGYRPSNILEPNKNWGSAVLNSPSSSCVQCRSSKSSSDTWTQDALINGTEFVNQTLMSYYEDVGISHRIFVARTPQQNDVVERRNQTLVEASRTMLIFLKAPLYLWAEAVATTCYTQNRSLIRKRHNKTPYELLHDRKSDLKYLHVFGALCYPTNDNEDLAKLKPKADIGIFIGHAPSKKAYRIYNRRTLQIMETIHVDFDELTAIASEQSCSGPALHEMTPRTISSGLYFNPPPSVVSPVRVAAAPRPADSTGLPSSIFIDQAAPSTSTLSTIHKTQSLVISEGVEEQVQLAQLIDVIQEEIHEFERLDVWELVPCPYLAMIIKLKWIFKVKQDEFGGVLKNKARLVATGYHQEEEIDFEESFAPVARIEAIRIFIANAANKNMTIYQMDVKTTFLNGELREVVSVSQPEGFVDPDNPTNVYRLKKALYGLKQAPRACPKGIFINQKKYALETLKKYGMDTSDPVDTPMVDRIKLDEDLEGKLVDVTHYRGMIGSLMYLTSSRPDLVFAVCMCARYQARPTKKHLHAVKRIFRYLRGTLNMGLWYSKDTNIALTAFADADHAGCQDTRKSNSSSAQFLGDRLLADIFTKALPRERFEFLINKLGMKSMSPETLKSLAEENEE</sequence>
<dbReference type="InterPro" id="IPR001584">
    <property type="entry name" value="Integrase_cat-core"/>
</dbReference>
<feature type="domain" description="Integrase catalytic" evidence="4">
    <location>
        <begin position="758"/>
        <end position="849"/>
    </location>
</feature>
<dbReference type="SMART" id="SM00343">
    <property type="entry name" value="ZnF_C2HC"/>
    <property type="match status" value="1"/>
</dbReference>
<organism evidence="5 6">
    <name type="scientific">Tanacetum coccineum</name>
    <dbReference type="NCBI Taxonomy" id="301880"/>
    <lineage>
        <taxon>Eukaryota</taxon>
        <taxon>Viridiplantae</taxon>
        <taxon>Streptophyta</taxon>
        <taxon>Embryophyta</taxon>
        <taxon>Tracheophyta</taxon>
        <taxon>Spermatophyta</taxon>
        <taxon>Magnoliopsida</taxon>
        <taxon>eudicotyledons</taxon>
        <taxon>Gunneridae</taxon>
        <taxon>Pentapetalae</taxon>
        <taxon>asterids</taxon>
        <taxon>campanulids</taxon>
        <taxon>Asterales</taxon>
        <taxon>Asteraceae</taxon>
        <taxon>Asteroideae</taxon>
        <taxon>Anthemideae</taxon>
        <taxon>Anthemidinae</taxon>
        <taxon>Tanacetum</taxon>
    </lineage>
</organism>
<dbReference type="Proteomes" id="UP001151760">
    <property type="component" value="Unassembled WGS sequence"/>
</dbReference>
<evidence type="ECO:0000259" key="4">
    <source>
        <dbReference type="PROSITE" id="PS50994"/>
    </source>
</evidence>
<reference evidence="5" key="1">
    <citation type="journal article" date="2022" name="Int. J. Mol. Sci.">
        <title>Draft Genome of Tanacetum Coccineum: Genomic Comparison of Closely Related Tanacetum-Family Plants.</title>
        <authorList>
            <person name="Yamashiro T."/>
            <person name="Shiraishi A."/>
            <person name="Nakayama K."/>
            <person name="Satake H."/>
        </authorList>
    </citation>
    <scope>NUCLEOTIDE SEQUENCE</scope>
</reference>
<evidence type="ECO:0000256" key="2">
    <source>
        <dbReference type="SAM" id="MobiDB-lite"/>
    </source>
</evidence>
<dbReference type="InterPro" id="IPR043502">
    <property type="entry name" value="DNA/RNA_pol_sf"/>
</dbReference>
<feature type="region of interest" description="Disordered" evidence="2">
    <location>
        <begin position="648"/>
        <end position="671"/>
    </location>
</feature>
<gene>
    <name evidence="5" type="ORF">Tco_0875859</name>
</gene>
<dbReference type="InterPro" id="IPR036875">
    <property type="entry name" value="Znf_CCHC_sf"/>
</dbReference>
<dbReference type="Gene3D" id="4.10.60.10">
    <property type="entry name" value="Zinc finger, CCHC-type"/>
    <property type="match status" value="1"/>
</dbReference>
<dbReference type="PROSITE" id="PS50994">
    <property type="entry name" value="INTEGRASE"/>
    <property type="match status" value="1"/>
</dbReference>
<dbReference type="Pfam" id="PF14223">
    <property type="entry name" value="Retrotran_gag_2"/>
    <property type="match status" value="1"/>
</dbReference>
<dbReference type="InterPro" id="IPR012337">
    <property type="entry name" value="RNaseH-like_sf"/>
</dbReference>
<evidence type="ECO:0000313" key="5">
    <source>
        <dbReference type="EMBL" id="GJT17153.1"/>
    </source>
</evidence>
<keyword evidence="1" id="KW-0479">Metal-binding</keyword>
<dbReference type="PROSITE" id="PS50158">
    <property type="entry name" value="ZF_CCHC"/>
    <property type="match status" value="1"/>
</dbReference>
<feature type="compositionally biased region" description="Polar residues" evidence="2">
    <location>
        <begin position="648"/>
        <end position="658"/>
    </location>
</feature>
<proteinExistence type="predicted"/>
<feature type="domain" description="CCHC-type" evidence="3">
    <location>
        <begin position="279"/>
        <end position="295"/>
    </location>
</feature>
<dbReference type="InterPro" id="IPR036397">
    <property type="entry name" value="RNaseH_sf"/>
</dbReference>
<dbReference type="InterPro" id="IPR013103">
    <property type="entry name" value="RVT_2"/>
</dbReference>
<dbReference type="InterPro" id="IPR001878">
    <property type="entry name" value="Znf_CCHC"/>
</dbReference>
<dbReference type="Pfam" id="PF25597">
    <property type="entry name" value="SH3_retrovirus"/>
    <property type="match status" value="1"/>
</dbReference>
<dbReference type="Pfam" id="PF07727">
    <property type="entry name" value="RVT_2"/>
    <property type="match status" value="1"/>
</dbReference>
<dbReference type="InterPro" id="IPR057670">
    <property type="entry name" value="SH3_retrovirus"/>
</dbReference>
<reference evidence="5" key="2">
    <citation type="submission" date="2022-01" db="EMBL/GenBank/DDBJ databases">
        <authorList>
            <person name="Yamashiro T."/>
            <person name="Shiraishi A."/>
            <person name="Satake H."/>
            <person name="Nakayama K."/>
        </authorList>
    </citation>
    <scope>NUCLEOTIDE SEQUENCE</scope>
</reference>
<dbReference type="PANTHER" id="PTHR11439:SF509">
    <property type="entry name" value="RNA-DIRECTED DNA POLYMERASE"/>
    <property type="match status" value="1"/>
</dbReference>
<accession>A0ABQ5BRI9</accession>
<evidence type="ECO:0000259" key="3">
    <source>
        <dbReference type="PROSITE" id="PS50158"/>
    </source>
</evidence>
<evidence type="ECO:0000256" key="1">
    <source>
        <dbReference type="PROSITE-ProRule" id="PRU00047"/>
    </source>
</evidence>
<name>A0ABQ5BRI9_9ASTR</name>
<dbReference type="Pfam" id="PF00098">
    <property type="entry name" value="zf-CCHC"/>
    <property type="match status" value="1"/>
</dbReference>
<protein>
    <submittedName>
        <fullName evidence="5">Retrovirus-related pol polyprotein from transposon TNT 1-94</fullName>
    </submittedName>
</protein>
<evidence type="ECO:0000313" key="6">
    <source>
        <dbReference type="Proteomes" id="UP001151760"/>
    </source>
</evidence>